<dbReference type="GO" id="GO:0005886">
    <property type="term" value="C:plasma membrane"/>
    <property type="evidence" value="ECO:0007669"/>
    <property type="project" value="TreeGrafter"/>
</dbReference>
<evidence type="ECO:0000256" key="4">
    <source>
        <dbReference type="ARBA" id="ARBA00022692"/>
    </source>
</evidence>
<keyword evidence="3" id="KW-0813">Transport</keyword>
<evidence type="ECO:0000259" key="10">
    <source>
        <dbReference type="Pfam" id="PF13967"/>
    </source>
</evidence>
<evidence type="ECO:0000259" key="9">
    <source>
        <dbReference type="Pfam" id="PF02714"/>
    </source>
</evidence>
<keyword evidence="13" id="KW-1185">Reference proteome</keyword>
<evidence type="ECO:0000256" key="6">
    <source>
        <dbReference type="ARBA" id="ARBA00023136"/>
    </source>
</evidence>
<feature type="transmembrane region" description="Helical" evidence="8">
    <location>
        <begin position="592"/>
        <end position="619"/>
    </location>
</feature>
<feature type="transmembrane region" description="Helical" evidence="8">
    <location>
        <begin position="677"/>
        <end position="695"/>
    </location>
</feature>
<comment type="similarity">
    <text evidence="2">Belongs to the CSC1 (TC 1.A.17) family.</text>
</comment>
<feature type="domain" description="CSC1/OSCA1-like N-terminal transmembrane" evidence="10">
    <location>
        <begin position="33"/>
        <end position="186"/>
    </location>
</feature>
<dbReference type="GO" id="GO:0005227">
    <property type="term" value="F:calcium-activated cation channel activity"/>
    <property type="evidence" value="ECO:0007669"/>
    <property type="project" value="InterPro"/>
</dbReference>
<feature type="compositionally biased region" description="Basic and acidic residues" evidence="7">
    <location>
        <begin position="871"/>
        <end position="888"/>
    </location>
</feature>
<evidence type="ECO:0000256" key="7">
    <source>
        <dbReference type="SAM" id="MobiDB-lite"/>
    </source>
</evidence>
<dbReference type="InterPro" id="IPR003864">
    <property type="entry name" value="CSC1/OSCA1-like_7TM"/>
</dbReference>
<dbReference type="Proteomes" id="UP000799539">
    <property type="component" value="Unassembled WGS sequence"/>
</dbReference>
<evidence type="ECO:0000256" key="3">
    <source>
        <dbReference type="ARBA" id="ARBA00022448"/>
    </source>
</evidence>
<evidence type="ECO:0000313" key="13">
    <source>
        <dbReference type="Proteomes" id="UP000799539"/>
    </source>
</evidence>
<organism evidence="12 13">
    <name type="scientific">Cercospora zeae-maydis SCOH1-5</name>
    <dbReference type="NCBI Taxonomy" id="717836"/>
    <lineage>
        <taxon>Eukaryota</taxon>
        <taxon>Fungi</taxon>
        <taxon>Dikarya</taxon>
        <taxon>Ascomycota</taxon>
        <taxon>Pezizomycotina</taxon>
        <taxon>Dothideomycetes</taxon>
        <taxon>Dothideomycetidae</taxon>
        <taxon>Mycosphaerellales</taxon>
        <taxon>Mycosphaerellaceae</taxon>
        <taxon>Cercospora</taxon>
    </lineage>
</organism>
<feature type="transmembrane region" description="Helical" evidence="8">
    <location>
        <begin position="650"/>
        <end position="671"/>
    </location>
</feature>
<evidence type="ECO:0008006" key="14">
    <source>
        <dbReference type="Google" id="ProtNLM"/>
    </source>
</evidence>
<feature type="transmembrane region" description="Helical" evidence="8">
    <location>
        <begin position="32"/>
        <end position="53"/>
    </location>
</feature>
<dbReference type="PANTHER" id="PTHR13018">
    <property type="entry name" value="PROBABLE MEMBRANE PROTEIN DUF221-RELATED"/>
    <property type="match status" value="1"/>
</dbReference>
<dbReference type="InterPro" id="IPR027815">
    <property type="entry name" value="CSC1/OSCA1-like_cyt"/>
</dbReference>
<name>A0A6A6FB04_9PEZI</name>
<keyword evidence="5 8" id="KW-1133">Transmembrane helix</keyword>
<keyword evidence="4 8" id="KW-0812">Transmembrane</keyword>
<feature type="domain" description="CSC1/OSCA1-like cytosolic" evidence="11">
    <location>
        <begin position="209"/>
        <end position="378"/>
    </location>
</feature>
<dbReference type="OrthoDB" id="2150324at2759"/>
<feature type="region of interest" description="Disordered" evidence="7">
    <location>
        <begin position="831"/>
        <end position="982"/>
    </location>
</feature>
<comment type="subcellular location">
    <subcellularLocation>
        <location evidence="1">Membrane</location>
        <topology evidence="1">Multi-pass membrane protein</topology>
    </subcellularLocation>
</comment>
<dbReference type="AlphaFoldDB" id="A0A6A6FB04"/>
<reference evidence="12" key="1">
    <citation type="journal article" date="2020" name="Stud. Mycol.">
        <title>101 Dothideomycetes genomes: a test case for predicting lifestyles and emergence of pathogens.</title>
        <authorList>
            <person name="Haridas S."/>
            <person name="Albert R."/>
            <person name="Binder M."/>
            <person name="Bloem J."/>
            <person name="Labutti K."/>
            <person name="Salamov A."/>
            <person name="Andreopoulos B."/>
            <person name="Baker S."/>
            <person name="Barry K."/>
            <person name="Bills G."/>
            <person name="Bluhm B."/>
            <person name="Cannon C."/>
            <person name="Castanera R."/>
            <person name="Culley D."/>
            <person name="Daum C."/>
            <person name="Ezra D."/>
            <person name="Gonzalez J."/>
            <person name="Henrissat B."/>
            <person name="Kuo A."/>
            <person name="Liang C."/>
            <person name="Lipzen A."/>
            <person name="Lutzoni F."/>
            <person name="Magnuson J."/>
            <person name="Mondo S."/>
            <person name="Nolan M."/>
            <person name="Ohm R."/>
            <person name="Pangilinan J."/>
            <person name="Park H.-J."/>
            <person name="Ramirez L."/>
            <person name="Alfaro M."/>
            <person name="Sun H."/>
            <person name="Tritt A."/>
            <person name="Yoshinaga Y."/>
            <person name="Zwiers L.-H."/>
            <person name="Turgeon B."/>
            <person name="Goodwin S."/>
            <person name="Spatafora J."/>
            <person name="Crous P."/>
            <person name="Grigoriev I."/>
        </authorList>
    </citation>
    <scope>NUCLEOTIDE SEQUENCE</scope>
    <source>
        <strain evidence="12">SCOH1-5</strain>
    </source>
</reference>
<feature type="transmembrane region" description="Helical" evidence="8">
    <location>
        <begin position="391"/>
        <end position="418"/>
    </location>
</feature>
<gene>
    <name evidence="12" type="ORF">CERZMDRAFT_118145</name>
</gene>
<dbReference type="InterPro" id="IPR032880">
    <property type="entry name" value="CSC1/OSCA1-like_N"/>
</dbReference>
<dbReference type="EMBL" id="ML992680">
    <property type="protein sequence ID" value="KAF2210602.1"/>
    <property type="molecule type" value="Genomic_DNA"/>
</dbReference>
<evidence type="ECO:0000256" key="5">
    <source>
        <dbReference type="ARBA" id="ARBA00022989"/>
    </source>
</evidence>
<evidence type="ECO:0000259" key="11">
    <source>
        <dbReference type="Pfam" id="PF14703"/>
    </source>
</evidence>
<feature type="transmembrane region" description="Helical" evidence="8">
    <location>
        <begin position="438"/>
        <end position="458"/>
    </location>
</feature>
<protein>
    <recommendedName>
        <fullName evidence="14">CSC1/OSCA1-like 7TM region domain-containing protein</fullName>
    </recommendedName>
</protein>
<feature type="transmembrane region" description="Helical" evidence="8">
    <location>
        <begin position="116"/>
        <end position="136"/>
    </location>
</feature>
<sequence length="982" mass="111176">MASPIMDKRDAASDFLDLLADPFAAALAGESALASLITSIVLTAVLGLLFCFLRPYNSVVYATRARYADSKHMPPPIGKGLFGWVKPLVQTKEPDLVRTVGIDAAVFMRVIRMLRAIFTVLAVIGCGILIPVNVVSSKSFLDKNGWSTGIFYLMTPQYMVGNQRLWLYVATAWIFDVVVCYFLWRNYRAITRMRRQYFESEDYQRSLHARTLMLTDIPKDMRTDEGIARITDQVKATPDMPKTSIARNVKDLPHLVEQHEKSVRELEGHLAKYLKNPDRLPATRPTCKPHKEDRSFGSYAKGQKVDAIEYLAERIKGLEMEIKEVRSSVDRRNAMSYGFASYEQISSAHSVAYAAGDKKHQGAYVHLAPKPNSIIWKNMNMLQAQRKRRDFVTGMWIFVLTLVWVAPNLMIAIFLSNLANLGRLWPAFQTSLQAHRTWWAIVQGVAAPAITTAFYFYLPSIFRKLCVKAGDITKMSRERHVFRNLYSFFMFNNLIVFSLFASIWQLVVGIINGESYAEVQPFQKIVVGLCQVSPYWISWMLQRNLGAAVDLSQLWTLIWGSYSRRFLSPTPRALIELSAPQAFDYAAYYNYFLFYATVALTFAVLQPLILPVAALYFWIDSYMKKYLLMYVFITKYESGGMFWRSLFNRILFMTFFGNIIVALILVAFSFVEVNWPMLAALAPLPLLLIGFKLYCKKTFDDEIHYYTTGRGVQANEAALIDGKKRKGDRVGVRFGHPVLYKPLITPMVSSKSQHLLKQIYKGRTSLDEPVETGGYSDINMDSMSALKPGKRKQDRNSFGWEVVDENNMDFEHYKNRPEFRDEAGGDGELYGRAGDMIRPGTPSSIATGLTRVGDWDSDYGHSREASGNSDYYRDRSGSQSRDTSRTRVPEAGYAMPAGYHQTPSNLRGESPIGRPSPGNPARPRNRSREGLVQHSAQMGASTPAGGDMGYGPVRYGQVPGDTPGYDSNEENTSYDYFRRGRT</sequence>
<evidence type="ECO:0000256" key="1">
    <source>
        <dbReference type="ARBA" id="ARBA00004141"/>
    </source>
</evidence>
<proteinExistence type="inferred from homology"/>
<dbReference type="InterPro" id="IPR045122">
    <property type="entry name" value="Csc1-like"/>
</dbReference>
<dbReference type="Pfam" id="PF02714">
    <property type="entry name" value="RSN1_7TM"/>
    <property type="match status" value="1"/>
</dbReference>
<evidence type="ECO:0000256" key="2">
    <source>
        <dbReference type="ARBA" id="ARBA00007779"/>
    </source>
</evidence>
<accession>A0A6A6FB04</accession>
<feature type="transmembrane region" description="Helical" evidence="8">
    <location>
        <begin position="485"/>
        <end position="507"/>
    </location>
</feature>
<dbReference type="Pfam" id="PF14703">
    <property type="entry name" value="PHM7_cyt"/>
    <property type="match status" value="1"/>
</dbReference>
<evidence type="ECO:0000313" key="12">
    <source>
        <dbReference type="EMBL" id="KAF2210602.1"/>
    </source>
</evidence>
<dbReference type="PANTHER" id="PTHR13018:SF149">
    <property type="entry name" value="DOMAIN PROTEIN, PUTATIVE (AFU_ORTHOLOGUE AFUA_3G11660)-RELATED"/>
    <property type="match status" value="1"/>
</dbReference>
<keyword evidence="6 8" id="KW-0472">Membrane</keyword>
<feature type="domain" description="CSC1/OSCA1-like 7TM region" evidence="9">
    <location>
        <begin position="389"/>
        <end position="664"/>
    </location>
</feature>
<evidence type="ECO:0000256" key="8">
    <source>
        <dbReference type="SAM" id="Phobius"/>
    </source>
</evidence>
<feature type="transmembrane region" description="Helical" evidence="8">
    <location>
        <begin position="165"/>
        <end position="184"/>
    </location>
</feature>
<dbReference type="Pfam" id="PF13967">
    <property type="entry name" value="RSN1_TM"/>
    <property type="match status" value="1"/>
</dbReference>